<keyword evidence="3" id="KW-1003">Cell membrane</keyword>
<dbReference type="InterPro" id="IPR000515">
    <property type="entry name" value="MetI-like"/>
</dbReference>
<dbReference type="PROSITE" id="PS50928">
    <property type="entry name" value="ABC_TM1"/>
    <property type="match status" value="1"/>
</dbReference>
<feature type="transmembrane region" description="Helical" evidence="7">
    <location>
        <begin position="12"/>
        <end position="30"/>
    </location>
</feature>
<dbReference type="Proteomes" id="UP000231067">
    <property type="component" value="Unassembled WGS sequence"/>
</dbReference>
<evidence type="ECO:0000256" key="3">
    <source>
        <dbReference type="ARBA" id="ARBA00022475"/>
    </source>
</evidence>
<feature type="transmembrane region" description="Helical" evidence="7">
    <location>
        <begin position="135"/>
        <end position="157"/>
    </location>
</feature>
<dbReference type="AlphaFoldDB" id="A0A2H0A897"/>
<evidence type="ECO:0000256" key="6">
    <source>
        <dbReference type="ARBA" id="ARBA00023136"/>
    </source>
</evidence>
<dbReference type="GO" id="GO:0055085">
    <property type="term" value="P:transmembrane transport"/>
    <property type="evidence" value="ECO:0007669"/>
    <property type="project" value="InterPro"/>
</dbReference>
<evidence type="ECO:0000259" key="8">
    <source>
        <dbReference type="PROSITE" id="PS50928"/>
    </source>
</evidence>
<dbReference type="EMBL" id="PCSH01000084">
    <property type="protein sequence ID" value="PIP41030.1"/>
    <property type="molecule type" value="Genomic_DNA"/>
</dbReference>
<comment type="subcellular location">
    <subcellularLocation>
        <location evidence="1 7">Cell membrane</location>
        <topology evidence="1 7">Multi-pass membrane protein</topology>
    </subcellularLocation>
</comment>
<evidence type="ECO:0000256" key="5">
    <source>
        <dbReference type="ARBA" id="ARBA00022989"/>
    </source>
</evidence>
<dbReference type="Pfam" id="PF00528">
    <property type="entry name" value="BPD_transp_1"/>
    <property type="match status" value="1"/>
</dbReference>
<evidence type="ECO:0000313" key="10">
    <source>
        <dbReference type="Proteomes" id="UP000231067"/>
    </source>
</evidence>
<dbReference type="CDD" id="cd06261">
    <property type="entry name" value="TM_PBP2"/>
    <property type="match status" value="1"/>
</dbReference>
<feature type="transmembrane region" description="Helical" evidence="7">
    <location>
        <begin position="287"/>
        <end position="314"/>
    </location>
</feature>
<keyword evidence="5 7" id="KW-1133">Transmembrane helix</keyword>
<feature type="transmembrane region" description="Helical" evidence="7">
    <location>
        <begin position="100"/>
        <end position="123"/>
    </location>
</feature>
<dbReference type="InterPro" id="IPR035906">
    <property type="entry name" value="MetI-like_sf"/>
</dbReference>
<sequence length="321" mass="36026">MKLYIIKRLLHLIPLLIGITLIGFFIIQLAPGDYCTKLLMNPEVKPETVLAMKKQFGLDQPLIIQYLKWLWCAMRFDFGTSFVYHIPVSTLIFQRIGNTLILSVTAMILTWIIAIPMGVYCALNQYKLTDKVFSSLAFIGMSLPTFFIAFLCIFAAAKTGILPTGGVTDYQHDSYSMIGKVWDYLKHLIIPVLVLVLCSIGSLMRLMRGNMLEVLRAGYITTARAKGLSEQKVIYKHGLRNAINPMITIFGYQLSGLLSGAALTEIITRWPGLGRLMLDAYFQQDLFVVMASLMIGAFLLIIGNLIADVLLAVADPRIRYR</sequence>
<feature type="transmembrane region" description="Helical" evidence="7">
    <location>
        <begin position="184"/>
        <end position="206"/>
    </location>
</feature>
<comment type="similarity">
    <text evidence="7">Belongs to the binding-protein-dependent transport system permease family.</text>
</comment>
<gene>
    <name evidence="9" type="ORF">COX18_04695</name>
</gene>
<dbReference type="Pfam" id="PF19300">
    <property type="entry name" value="BPD_transp_1_N"/>
    <property type="match status" value="1"/>
</dbReference>
<keyword evidence="4 7" id="KW-0812">Transmembrane</keyword>
<evidence type="ECO:0000256" key="4">
    <source>
        <dbReference type="ARBA" id="ARBA00022692"/>
    </source>
</evidence>
<dbReference type="PANTHER" id="PTHR30465:SF0">
    <property type="entry name" value="OLIGOPEPTIDE TRANSPORT SYSTEM PERMEASE PROTEIN APPB"/>
    <property type="match status" value="1"/>
</dbReference>
<dbReference type="Gene3D" id="1.10.3720.10">
    <property type="entry name" value="MetI-like"/>
    <property type="match status" value="1"/>
</dbReference>
<evidence type="ECO:0000313" key="9">
    <source>
        <dbReference type="EMBL" id="PIP41030.1"/>
    </source>
</evidence>
<keyword evidence="6 7" id="KW-0472">Membrane</keyword>
<reference evidence="9 10" key="1">
    <citation type="submission" date="2017-09" db="EMBL/GenBank/DDBJ databases">
        <title>Depth-based differentiation of microbial function through sediment-hosted aquifers and enrichment of novel symbionts in the deep terrestrial subsurface.</title>
        <authorList>
            <person name="Probst A.J."/>
            <person name="Ladd B."/>
            <person name="Jarett J.K."/>
            <person name="Geller-Mcgrath D.E."/>
            <person name="Sieber C.M."/>
            <person name="Emerson J.B."/>
            <person name="Anantharaman K."/>
            <person name="Thomas B.C."/>
            <person name="Malmstrom R."/>
            <person name="Stieglmeier M."/>
            <person name="Klingl A."/>
            <person name="Woyke T."/>
            <person name="Ryan C.M."/>
            <person name="Banfield J.F."/>
        </authorList>
    </citation>
    <scope>NUCLEOTIDE SEQUENCE [LARGE SCALE GENOMIC DNA]</scope>
    <source>
        <strain evidence="9">CG23_combo_of_CG06-09_8_20_14_all_40_23</strain>
    </source>
</reference>
<dbReference type="PANTHER" id="PTHR30465">
    <property type="entry name" value="INNER MEMBRANE ABC TRANSPORTER"/>
    <property type="match status" value="1"/>
</dbReference>
<evidence type="ECO:0000256" key="1">
    <source>
        <dbReference type="ARBA" id="ARBA00004651"/>
    </source>
</evidence>
<dbReference type="GO" id="GO:0005886">
    <property type="term" value="C:plasma membrane"/>
    <property type="evidence" value="ECO:0007669"/>
    <property type="project" value="UniProtKB-SubCell"/>
</dbReference>
<keyword evidence="2 7" id="KW-0813">Transport</keyword>
<proteinExistence type="inferred from homology"/>
<organism evidence="9 10">
    <name type="scientific">Candidatus Desantisbacteria bacterium CG23_combo_of_CG06-09_8_20_14_all_40_23</name>
    <dbReference type="NCBI Taxonomy" id="1974550"/>
    <lineage>
        <taxon>Bacteria</taxon>
        <taxon>Candidatus Desantisiibacteriota</taxon>
    </lineage>
</organism>
<accession>A0A2H0A897</accession>
<feature type="transmembrane region" description="Helical" evidence="7">
    <location>
        <begin position="246"/>
        <end position="267"/>
    </location>
</feature>
<feature type="domain" description="ABC transmembrane type-1" evidence="8">
    <location>
        <begin position="96"/>
        <end position="311"/>
    </location>
</feature>
<dbReference type="InterPro" id="IPR045621">
    <property type="entry name" value="BPD_transp_1_N"/>
</dbReference>
<dbReference type="SUPFAM" id="SSF161098">
    <property type="entry name" value="MetI-like"/>
    <property type="match status" value="1"/>
</dbReference>
<evidence type="ECO:0000256" key="2">
    <source>
        <dbReference type="ARBA" id="ARBA00022448"/>
    </source>
</evidence>
<evidence type="ECO:0000256" key="7">
    <source>
        <dbReference type="RuleBase" id="RU363032"/>
    </source>
</evidence>
<protein>
    <submittedName>
        <fullName evidence="9">ABC transporter substrate-binding protein</fullName>
    </submittedName>
</protein>
<comment type="caution">
    <text evidence="9">The sequence shown here is derived from an EMBL/GenBank/DDBJ whole genome shotgun (WGS) entry which is preliminary data.</text>
</comment>
<name>A0A2H0A897_9BACT</name>